<dbReference type="Gene3D" id="3.30.420.40">
    <property type="match status" value="2"/>
</dbReference>
<proteinExistence type="predicted"/>
<name>A0A0F4GIS0_9PEZI</name>
<dbReference type="Proteomes" id="UP000033647">
    <property type="component" value="Unassembled WGS sequence"/>
</dbReference>
<dbReference type="OrthoDB" id="2394218at2759"/>
<accession>A0A0F4GIS0</accession>
<sequence length="659" mass="72891">MPGAAQGIVDVSLGIDYGTSCDKVAFQLKHLGQLDKTVKILLFDGSELELPAHVAWHDGKFFCGWELEEMIRDQKIPVKSVIQFLKMAIHDESGNVPLEQRSLLSKHIFSQLKAAGKTLQETLDAHMKAILAAVQFALRQSPYFRLLAADTSTVEINFLARLSVPQQWTTQGCQMMVNAAAAAGLEPVDVVSEPQCSLAELLNVANQSDFGLELCKLKKGSQIVVNDLGCGTSDVVLYELLDDMGIGSRLQAKDQSAGAMCGSQKINEIIYMWIVVELEKSVESHDNEQALEEYFANLGMTGGDFRWHALASIEDEKKKYPRARSYTVSIPRSNGDVKYLAIPAGIMEFAQNSVIQDIVALNTMVLAREGQPDVIPDAVVITGGHASSKALRKGFSDYYNPKGIDVFGPHDFCKAKDLTLVAAGALSNRYEPIQAQALPTHKYAFAFLLDEKYDNTLHTDCKKTVTQMSKQYQTMDHNKVFKVVRTEPNSVFQKPTFYAPDRIVNVIRKGETEVLREDGWLQQYDFCAEFPVIQARFVRMTGNLDSGAPARDVISVKKREVDGELRAGLMPLSTVTARVSKELLVENGVHVCQLAGEGDHFSFKATMKVAYKGEKELTVSWEICTPSGKIVTVVGEQSVWDGKRSPLAVDQDHVDTTQR</sequence>
<organism evidence="1 2">
    <name type="scientific">Zymoseptoria brevis</name>
    <dbReference type="NCBI Taxonomy" id="1047168"/>
    <lineage>
        <taxon>Eukaryota</taxon>
        <taxon>Fungi</taxon>
        <taxon>Dikarya</taxon>
        <taxon>Ascomycota</taxon>
        <taxon>Pezizomycotina</taxon>
        <taxon>Dothideomycetes</taxon>
        <taxon>Dothideomycetidae</taxon>
        <taxon>Mycosphaerellales</taxon>
        <taxon>Mycosphaerellaceae</taxon>
        <taxon>Zymoseptoria</taxon>
    </lineage>
</organism>
<dbReference type="STRING" id="1047168.A0A0F4GIS0"/>
<dbReference type="AlphaFoldDB" id="A0A0F4GIS0"/>
<dbReference type="InterPro" id="IPR043129">
    <property type="entry name" value="ATPase_NBD"/>
</dbReference>
<evidence type="ECO:0000313" key="2">
    <source>
        <dbReference type="Proteomes" id="UP000033647"/>
    </source>
</evidence>
<evidence type="ECO:0000313" key="1">
    <source>
        <dbReference type="EMBL" id="KJX97163.1"/>
    </source>
</evidence>
<dbReference type="PANTHER" id="PTHR42749:SF1">
    <property type="entry name" value="CELL SHAPE-DETERMINING PROTEIN MREB"/>
    <property type="match status" value="1"/>
</dbReference>
<gene>
    <name evidence="1" type="ORF">TI39_contig541g00010</name>
</gene>
<dbReference type="PANTHER" id="PTHR42749">
    <property type="entry name" value="CELL SHAPE-DETERMINING PROTEIN MREB"/>
    <property type="match status" value="1"/>
</dbReference>
<comment type="caution">
    <text evidence="1">The sequence shown here is derived from an EMBL/GenBank/DDBJ whole genome shotgun (WGS) entry which is preliminary data.</text>
</comment>
<dbReference type="EMBL" id="LAFY01000533">
    <property type="protein sequence ID" value="KJX97163.1"/>
    <property type="molecule type" value="Genomic_DNA"/>
</dbReference>
<reference evidence="1 2" key="1">
    <citation type="submission" date="2015-03" db="EMBL/GenBank/DDBJ databases">
        <title>RNA-seq based gene annotation and comparative genomics of four Zymoseptoria species reveal species-specific pathogenicity related genes and transposable element activity.</title>
        <authorList>
            <person name="Grandaubert J."/>
            <person name="Bhattacharyya A."/>
            <person name="Stukenbrock E.H."/>
        </authorList>
    </citation>
    <scope>NUCLEOTIDE SEQUENCE [LARGE SCALE GENOMIC DNA]</scope>
    <source>
        <strain evidence="1 2">Zb18110</strain>
    </source>
</reference>
<dbReference type="SUPFAM" id="SSF53067">
    <property type="entry name" value="Actin-like ATPase domain"/>
    <property type="match status" value="2"/>
</dbReference>
<dbReference type="Gene3D" id="3.90.640.10">
    <property type="entry name" value="Actin, Chain A, domain 4"/>
    <property type="match status" value="1"/>
</dbReference>
<keyword evidence="2" id="KW-1185">Reference proteome</keyword>
<dbReference type="CDD" id="cd10170">
    <property type="entry name" value="ASKHA_NBD_HSP70"/>
    <property type="match status" value="1"/>
</dbReference>
<protein>
    <submittedName>
        <fullName evidence="1">Uncharacterized protein</fullName>
    </submittedName>
</protein>